<dbReference type="Proteomes" id="UP001232245">
    <property type="component" value="Unassembled WGS sequence"/>
</dbReference>
<feature type="coiled-coil region" evidence="1">
    <location>
        <begin position="33"/>
        <end position="65"/>
    </location>
</feature>
<keyword evidence="2" id="KW-1133">Transmembrane helix</keyword>
<name>A0ABT9YV75_9BACI</name>
<keyword evidence="2" id="KW-0812">Transmembrane</keyword>
<feature type="transmembrane region" description="Helical" evidence="2">
    <location>
        <begin position="6"/>
        <end position="23"/>
    </location>
</feature>
<dbReference type="EMBL" id="JAUSTZ010000001">
    <property type="protein sequence ID" value="MDQ0223899.1"/>
    <property type="molecule type" value="Genomic_DNA"/>
</dbReference>
<evidence type="ECO:0000313" key="4">
    <source>
        <dbReference type="Proteomes" id="UP001232245"/>
    </source>
</evidence>
<keyword evidence="4" id="KW-1185">Reference proteome</keyword>
<organism evidence="3 4">
    <name type="scientific">Metabacillus niabensis</name>
    <dbReference type="NCBI Taxonomy" id="324854"/>
    <lineage>
        <taxon>Bacteria</taxon>
        <taxon>Bacillati</taxon>
        <taxon>Bacillota</taxon>
        <taxon>Bacilli</taxon>
        <taxon>Bacillales</taxon>
        <taxon>Bacillaceae</taxon>
        <taxon>Metabacillus</taxon>
    </lineage>
</organism>
<reference evidence="3 4" key="1">
    <citation type="submission" date="2023-07" db="EMBL/GenBank/DDBJ databases">
        <title>Genomic Encyclopedia of Type Strains, Phase IV (KMG-IV): sequencing the most valuable type-strain genomes for metagenomic binning, comparative biology and taxonomic classification.</title>
        <authorList>
            <person name="Goeker M."/>
        </authorList>
    </citation>
    <scope>NUCLEOTIDE SEQUENCE [LARGE SCALE GENOMIC DNA]</scope>
    <source>
        <strain evidence="3 4">DSM 17723</strain>
    </source>
</reference>
<evidence type="ECO:0000313" key="3">
    <source>
        <dbReference type="EMBL" id="MDQ0223899.1"/>
    </source>
</evidence>
<comment type="caution">
    <text evidence="3">The sequence shown here is derived from an EMBL/GenBank/DDBJ whole genome shotgun (WGS) entry which is preliminary data.</text>
</comment>
<dbReference type="RefSeq" id="WP_095298729.1">
    <property type="nucleotide sequence ID" value="NZ_CADEPK010000019.1"/>
</dbReference>
<proteinExistence type="predicted"/>
<sequence>MTGLVAVILVFSIPIIAIITSHLESQSKRKHKMIKEELELEKLKHENFKLETEKMRLELEQMKIEDSSNKSNIL</sequence>
<gene>
    <name evidence="3" type="ORF">J2S02_000221</name>
</gene>
<evidence type="ECO:0000256" key="2">
    <source>
        <dbReference type="SAM" id="Phobius"/>
    </source>
</evidence>
<keyword evidence="2" id="KW-0472">Membrane</keyword>
<accession>A0ABT9YV75</accession>
<evidence type="ECO:0000256" key="1">
    <source>
        <dbReference type="SAM" id="Coils"/>
    </source>
</evidence>
<keyword evidence="1" id="KW-0175">Coiled coil</keyword>
<protein>
    <submittedName>
        <fullName evidence="3">Uncharacterized protein</fullName>
    </submittedName>
</protein>